<reference evidence="1 2" key="1">
    <citation type="submission" date="2019-06" db="EMBL/GenBank/DDBJ databases">
        <title>Genomics analysis of Aphanomyces spp. identifies a new class of oomycete effector associated with host adaptation.</title>
        <authorList>
            <person name="Gaulin E."/>
        </authorList>
    </citation>
    <scope>NUCLEOTIDE SEQUENCE [LARGE SCALE GENOMIC DNA]</scope>
    <source>
        <strain evidence="1 2">E</strain>
    </source>
</reference>
<dbReference type="EMBL" id="VJMI01019725">
    <property type="protein sequence ID" value="KAF0706603.1"/>
    <property type="molecule type" value="Genomic_DNA"/>
</dbReference>
<feature type="non-terminal residue" evidence="1">
    <location>
        <position position="56"/>
    </location>
</feature>
<protein>
    <submittedName>
        <fullName evidence="1">Uncharacterized protein</fullName>
    </submittedName>
</protein>
<sequence length="56" mass="6054">MKFLAALVHATAASQLLFNNPASSFDEGRYGYPLYSGNVWAVGFRTPSLGAYDNVP</sequence>
<name>A0A6A4ZGN9_APHAT</name>
<comment type="caution">
    <text evidence="1">The sequence shown here is derived from an EMBL/GenBank/DDBJ whole genome shotgun (WGS) entry which is preliminary data.</text>
</comment>
<gene>
    <name evidence="1" type="ORF">AaE_014031</name>
</gene>
<dbReference type="AlphaFoldDB" id="A0A6A4ZGN9"/>
<evidence type="ECO:0000313" key="1">
    <source>
        <dbReference type="EMBL" id="KAF0706603.1"/>
    </source>
</evidence>
<organism evidence="1 2">
    <name type="scientific">Aphanomyces astaci</name>
    <name type="common">Crayfish plague agent</name>
    <dbReference type="NCBI Taxonomy" id="112090"/>
    <lineage>
        <taxon>Eukaryota</taxon>
        <taxon>Sar</taxon>
        <taxon>Stramenopiles</taxon>
        <taxon>Oomycota</taxon>
        <taxon>Saprolegniomycetes</taxon>
        <taxon>Saprolegniales</taxon>
        <taxon>Verrucalvaceae</taxon>
        <taxon>Aphanomyces</taxon>
    </lineage>
</organism>
<accession>A0A6A4ZGN9</accession>
<dbReference type="Proteomes" id="UP000469452">
    <property type="component" value="Unassembled WGS sequence"/>
</dbReference>
<proteinExistence type="predicted"/>
<evidence type="ECO:0000313" key="2">
    <source>
        <dbReference type="Proteomes" id="UP000469452"/>
    </source>
</evidence>